<evidence type="ECO:0000259" key="3">
    <source>
        <dbReference type="Pfam" id="PF02397"/>
    </source>
</evidence>
<dbReference type="GO" id="GO:0016780">
    <property type="term" value="F:phosphotransferase activity, for other substituted phosphate groups"/>
    <property type="evidence" value="ECO:0007669"/>
    <property type="project" value="TreeGrafter"/>
</dbReference>
<dbReference type="Pfam" id="PF02397">
    <property type="entry name" value="Bac_transf"/>
    <property type="match status" value="1"/>
</dbReference>
<evidence type="ECO:0000313" key="4">
    <source>
        <dbReference type="EMBL" id="RLJ90595.1"/>
    </source>
</evidence>
<comment type="similarity">
    <text evidence="1">Belongs to the bacterial sugar transferase family.</text>
</comment>
<reference evidence="4 5" key="1">
    <citation type="submission" date="2018-10" db="EMBL/GenBank/DDBJ databases">
        <title>Genomic Encyclopedia of Type Strains, Phase IV (KMG-IV): sequencing the most valuable type-strain genomes for metagenomic binning, comparative biology and taxonomic classification.</title>
        <authorList>
            <person name="Goeker M."/>
        </authorList>
    </citation>
    <scope>NUCLEOTIDE SEQUENCE [LARGE SCALE GENOMIC DNA]</scope>
    <source>
        <strain evidence="4 5">DSM 20549</strain>
    </source>
</reference>
<evidence type="ECO:0000256" key="2">
    <source>
        <dbReference type="SAM" id="Phobius"/>
    </source>
</evidence>
<dbReference type="Proteomes" id="UP000280791">
    <property type="component" value="Unassembled WGS sequence"/>
</dbReference>
<gene>
    <name evidence="4" type="ORF">DFR62_0739</name>
</gene>
<dbReference type="InterPro" id="IPR003362">
    <property type="entry name" value="Bact_transf"/>
</dbReference>
<sequence>MRVKESRLLLDMPAASPSFPEVSVAYLFIKRSLDVIGALVGIFLMLFIMAFCSFFYVVGPNKGAVLFKQKRIGRNGEPFAIYKFRSMVNNAEEMLKKDELLYKKYVANGYKITAEEDPRITSFGKFIRKTSLDEFPQFLNVLKGDMSLVGPRPLVQAELDEYREQKDLLLSAKPGMTGYWQVCGRSDVHYPERVDIELYYVKHQCLLLDLEILCKTVVQVLHRKGAY</sequence>
<dbReference type="PANTHER" id="PTHR30576:SF0">
    <property type="entry name" value="UNDECAPRENYL-PHOSPHATE N-ACETYLGALACTOSAMINYL 1-PHOSPHATE TRANSFERASE-RELATED"/>
    <property type="match status" value="1"/>
</dbReference>
<evidence type="ECO:0000313" key="5">
    <source>
        <dbReference type="Proteomes" id="UP000280791"/>
    </source>
</evidence>
<dbReference type="PANTHER" id="PTHR30576">
    <property type="entry name" value="COLANIC BIOSYNTHESIS UDP-GLUCOSE LIPID CARRIER TRANSFERASE"/>
    <property type="match status" value="1"/>
</dbReference>
<feature type="transmembrane region" description="Helical" evidence="2">
    <location>
        <begin position="35"/>
        <end position="58"/>
    </location>
</feature>
<protein>
    <submittedName>
        <fullName evidence="4">Lipopolysaccharide/colanic/teichoic acid biosynthesis glycosyltransferase</fullName>
    </submittedName>
</protein>
<name>A0A497YK78_9BACL</name>
<keyword evidence="2" id="KW-0812">Transmembrane</keyword>
<evidence type="ECO:0000256" key="1">
    <source>
        <dbReference type="ARBA" id="ARBA00006464"/>
    </source>
</evidence>
<accession>A0A497YK78</accession>
<comment type="caution">
    <text evidence="4">The sequence shown here is derived from an EMBL/GenBank/DDBJ whole genome shotgun (WGS) entry which is preliminary data.</text>
</comment>
<dbReference type="EMBL" id="RCCP01000001">
    <property type="protein sequence ID" value="RLJ90595.1"/>
    <property type="molecule type" value="Genomic_DNA"/>
</dbReference>
<keyword evidence="2" id="KW-0472">Membrane</keyword>
<dbReference type="AlphaFoldDB" id="A0A497YK78"/>
<keyword evidence="4" id="KW-0808">Transferase</keyword>
<proteinExistence type="inferred from homology"/>
<organism evidence="4 5">
    <name type="scientific">Planococcus citreus</name>
    <dbReference type="NCBI Taxonomy" id="1373"/>
    <lineage>
        <taxon>Bacteria</taxon>
        <taxon>Bacillati</taxon>
        <taxon>Bacillota</taxon>
        <taxon>Bacilli</taxon>
        <taxon>Bacillales</taxon>
        <taxon>Caryophanaceae</taxon>
        <taxon>Planococcus</taxon>
    </lineage>
</organism>
<keyword evidence="2" id="KW-1133">Transmembrane helix</keyword>
<keyword evidence="5" id="KW-1185">Reference proteome</keyword>
<feature type="domain" description="Bacterial sugar transferase" evidence="3">
    <location>
        <begin position="30"/>
        <end position="221"/>
    </location>
</feature>
<dbReference type="OrthoDB" id="9808602at2"/>